<protein>
    <submittedName>
        <fullName evidence="1">Uncharacterized protein</fullName>
    </submittedName>
</protein>
<dbReference type="Proteomes" id="UP001140087">
    <property type="component" value="Unassembled WGS sequence"/>
</dbReference>
<name>A0ACC1KYV3_9FUNG</name>
<keyword evidence="2" id="KW-1185">Reference proteome</keyword>
<dbReference type="EMBL" id="JANBUN010001459">
    <property type="protein sequence ID" value="KAJ2798041.1"/>
    <property type="molecule type" value="Genomic_DNA"/>
</dbReference>
<gene>
    <name evidence="1" type="ORF">H4R21_004084</name>
</gene>
<comment type="caution">
    <text evidence="1">The sequence shown here is derived from an EMBL/GenBank/DDBJ whole genome shotgun (WGS) entry which is preliminary data.</text>
</comment>
<organism evidence="1 2">
    <name type="scientific">Coemansia helicoidea</name>
    <dbReference type="NCBI Taxonomy" id="1286919"/>
    <lineage>
        <taxon>Eukaryota</taxon>
        <taxon>Fungi</taxon>
        <taxon>Fungi incertae sedis</taxon>
        <taxon>Zoopagomycota</taxon>
        <taxon>Kickxellomycotina</taxon>
        <taxon>Kickxellomycetes</taxon>
        <taxon>Kickxellales</taxon>
        <taxon>Kickxellaceae</taxon>
        <taxon>Coemansia</taxon>
    </lineage>
</organism>
<evidence type="ECO:0000313" key="1">
    <source>
        <dbReference type="EMBL" id="KAJ2798041.1"/>
    </source>
</evidence>
<evidence type="ECO:0000313" key="2">
    <source>
        <dbReference type="Proteomes" id="UP001140087"/>
    </source>
</evidence>
<accession>A0ACC1KYV3</accession>
<reference evidence="1" key="1">
    <citation type="submission" date="2022-07" db="EMBL/GenBank/DDBJ databases">
        <title>Phylogenomic reconstructions and comparative analyses of Kickxellomycotina fungi.</title>
        <authorList>
            <person name="Reynolds N.K."/>
            <person name="Stajich J.E."/>
            <person name="Barry K."/>
            <person name="Grigoriev I.V."/>
            <person name="Crous P."/>
            <person name="Smith M.E."/>
        </authorList>
    </citation>
    <scope>NUCLEOTIDE SEQUENCE</scope>
    <source>
        <strain evidence="1">BCRC 34780</strain>
    </source>
</reference>
<proteinExistence type="predicted"/>
<sequence length="299" mass="31331">MEAAGKRTVFVSGLDAEADEKSLHAVFVTFGEIVQVVLPPDPSSSSRHRGFGFIEFEEEGDAREAIRNMHDAELFGRTIAVRHARPGHTGGGRDGAGAVIFSQESWLEKNLASAGGAPPAASAAAAAAAGGAAGSNPRVFLEIAIDGKPNGRVEIELRSDVVPRTAANFRALCTGEKGFGLRGCPIHRVVPGFMLQGGDFTNGNGTGGRSVYGPAFDDENFVLRHDAPGTLSMANAGPNTNGSQFFITFDKTPWLDGKHVVFGRVVRGMDIVRMVESLGDADAPLSPKKPVSICDCGAV</sequence>